<evidence type="ECO:0000313" key="3">
    <source>
        <dbReference type="WBParaSite" id="ASIM_0000620401-mRNA-1"/>
    </source>
</evidence>
<protein>
    <submittedName>
        <fullName evidence="1 3">Uncharacterized protein</fullName>
    </submittedName>
</protein>
<evidence type="ECO:0000313" key="2">
    <source>
        <dbReference type="Proteomes" id="UP000267096"/>
    </source>
</evidence>
<accession>A0A0M3JF05</accession>
<proteinExistence type="predicted"/>
<evidence type="ECO:0000313" key="1">
    <source>
        <dbReference type="EMBL" id="VDK26363.1"/>
    </source>
</evidence>
<reference evidence="1 2" key="2">
    <citation type="submission" date="2018-11" db="EMBL/GenBank/DDBJ databases">
        <authorList>
            <consortium name="Pathogen Informatics"/>
        </authorList>
    </citation>
    <scope>NUCLEOTIDE SEQUENCE [LARGE SCALE GENOMIC DNA]</scope>
</reference>
<name>A0A0M3JF05_ANISI</name>
<dbReference type="WBParaSite" id="ASIM_0000620401-mRNA-1">
    <property type="protein sequence ID" value="ASIM_0000620401-mRNA-1"/>
    <property type="gene ID" value="ASIM_0000620401"/>
</dbReference>
<dbReference type="OrthoDB" id="5834449at2759"/>
<gene>
    <name evidence="1" type="ORF">ASIM_LOCUS5985</name>
</gene>
<organism evidence="3">
    <name type="scientific">Anisakis simplex</name>
    <name type="common">Herring worm</name>
    <dbReference type="NCBI Taxonomy" id="6269"/>
    <lineage>
        <taxon>Eukaryota</taxon>
        <taxon>Metazoa</taxon>
        <taxon>Ecdysozoa</taxon>
        <taxon>Nematoda</taxon>
        <taxon>Chromadorea</taxon>
        <taxon>Rhabditida</taxon>
        <taxon>Spirurina</taxon>
        <taxon>Ascaridomorpha</taxon>
        <taxon>Ascaridoidea</taxon>
        <taxon>Anisakidae</taxon>
        <taxon>Anisakis</taxon>
        <taxon>Anisakis simplex complex</taxon>
    </lineage>
</organism>
<dbReference type="Proteomes" id="UP000267096">
    <property type="component" value="Unassembled WGS sequence"/>
</dbReference>
<sequence length="112" mass="12936">MFQRQIKVPNSSEEVCSRSELVKWINDRLIPCTNQSKNVLDRALRDFSDFKQVDPLSTWFKQTSESTSRMLDRIQNLAKEMASMVKYSFLVEPGSITPHLSVRTRCCSLFGT</sequence>
<dbReference type="AlphaFoldDB" id="A0A0M3JF05"/>
<dbReference type="EMBL" id="UYRR01012443">
    <property type="protein sequence ID" value="VDK26363.1"/>
    <property type="molecule type" value="Genomic_DNA"/>
</dbReference>
<keyword evidence="2" id="KW-1185">Reference proteome</keyword>
<reference evidence="3" key="1">
    <citation type="submission" date="2017-02" db="UniProtKB">
        <authorList>
            <consortium name="WormBaseParasite"/>
        </authorList>
    </citation>
    <scope>IDENTIFICATION</scope>
</reference>